<keyword evidence="2" id="KW-0812">Transmembrane</keyword>
<reference evidence="3 4" key="1">
    <citation type="submission" date="2024-08" db="EMBL/GenBank/DDBJ databases">
        <title>Whole-genome sequencing of halo(alkali)philic microorganisms from hypersaline lakes.</title>
        <authorList>
            <person name="Sorokin D.Y."/>
            <person name="Merkel A.Y."/>
            <person name="Messina E."/>
            <person name="Yakimov M."/>
        </authorList>
    </citation>
    <scope>NUCLEOTIDE SEQUENCE [LARGE SCALE GENOMIC DNA]</scope>
    <source>
        <strain evidence="3 4">AB-hyl4</strain>
    </source>
</reference>
<keyword evidence="2" id="KW-0472">Membrane</keyword>
<feature type="transmembrane region" description="Helical" evidence="2">
    <location>
        <begin position="36"/>
        <end position="60"/>
    </location>
</feature>
<evidence type="ECO:0000313" key="4">
    <source>
        <dbReference type="Proteomes" id="UP001575105"/>
    </source>
</evidence>
<dbReference type="Proteomes" id="UP001575105">
    <property type="component" value="Unassembled WGS sequence"/>
</dbReference>
<organism evidence="3 4">
    <name type="scientific">Natronomicrosphaera hydrolytica</name>
    <dbReference type="NCBI Taxonomy" id="3242702"/>
    <lineage>
        <taxon>Bacteria</taxon>
        <taxon>Pseudomonadati</taxon>
        <taxon>Planctomycetota</taxon>
        <taxon>Phycisphaerae</taxon>
        <taxon>Phycisphaerales</taxon>
        <taxon>Phycisphaeraceae</taxon>
        <taxon>Natronomicrosphaera</taxon>
    </lineage>
</organism>
<keyword evidence="2" id="KW-1133">Transmembrane helix</keyword>
<evidence type="ECO:0000256" key="1">
    <source>
        <dbReference type="SAM" id="MobiDB-lite"/>
    </source>
</evidence>
<protein>
    <recommendedName>
        <fullName evidence="5">DUF4175 domain-containing protein</fullName>
    </recommendedName>
</protein>
<feature type="compositionally biased region" description="Acidic residues" evidence="1">
    <location>
        <begin position="323"/>
        <end position="334"/>
    </location>
</feature>
<accession>A0ABV4U5C0</accession>
<keyword evidence="4" id="KW-1185">Reference proteome</keyword>
<dbReference type="EMBL" id="JBGUBD010000004">
    <property type="protein sequence ID" value="MFA9478004.1"/>
    <property type="molecule type" value="Genomic_DNA"/>
</dbReference>
<feature type="compositionally biased region" description="Low complexity" evidence="1">
    <location>
        <begin position="236"/>
        <end position="247"/>
    </location>
</feature>
<feature type="region of interest" description="Disordered" evidence="1">
    <location>
        <begin position="236"/>
        <end position="255"/>
    </location>
</feature>
<evidence type="ECO:0008006" key="5">
    <source>
        <dbReference type="Google" id="ProtNLM"/>
    </source>
</evidence>
<gene>
    <name evidence="3" type="ORF">ACERK3_06795</name>
</gene>
<evidence type="ECO:0000256" key="2">
    <source>
        <dbReference type="SAM" id="Phobius"/>
    </source>
</evidence>
<comment type="caution">
    <text evidence="3">The sequence shown here is derived from an EMBL/GenBank/DDBJ whole genome shotgun (WGS) entry which is preliminary data.</text>
</comment>
<name>A0ABV4U5C0_9BACT</name>
<dbReference type="RefSeq" id="WP_425344933.1">
    <property type="nucleotide sequence ID" value="NZ_JBGUBD010000004.1"/>
</dbReference>
<feature type="transmembrane region" description="Helical" evidence="2">
    <location>
        <begin position="170"/>
        <end position="192"/>
    </location>
</feature>
<feature type="region of interest" description="Disordered" evidence="1">
    <location>
        <begin position="307"/>
        <end position="334"/>
    </location>
</feature>
<evidence type="ECO:0000313" key="3">
    <source>
        <dbReference type="EMBL" id="MFA9478004.1"/>
    </source>
</evidence>
<feature type="transmembrane region" description="Helical" evidence="2">
    <location>
        <begin position="66"/>
        <end position="84"/>
    </location>
</feature>
<sequence length="533" mass="55922">MSRTLLTVDAAGGAADVSEPLTMLAKRRQVVSQRAAAVRLAWLGAAALLVVLVTDAALGLMGLTRLAVMGGLLGGVTAVAAAWWRRPSEPNAATRQRLARELDRQSTVSQDRLVNALLLSGDAADASHERDPFTQALARRGVQRGAAAMSELDIEAAVDRSAMRREAARLWAVAVAWVVVLAIQPGVVGVGLSRVAMPWADVPAFSLTRLTVVVEPTWPGGPGVGEDVEVQVTVGGVVPEGPPTVVEAGGGGSRGEARRWAMRSVGGDADDEAAAWRHTFRALDEPMRFRVEAGAARSRWMVIRPEASEPVADAAEEARPGDDDAEQPAEDGAADEAALAEHLAALRALMHEASALRDLAEAMASARGLDAATSQAMRDAMDEQLGTFVDDAAALAEAVAALAAEVDEPLRGALLALAERLGEPALAEVAVGGVMDGDDRLAELQAAAEADRAALAAHGQGLSERAEGTLQMDGDAEPATVWADPAARGTYDVTIDSADDEQAAMRAMTEQAPRAYRSLVERYFRALNEERSR</sequence>
<proteinExistence type="predicted"/>